<evidence type="ECO:0000313" key="2">
    <source>
        <dbReference type="Proteomes" id="UP001196413"/>
    </source>
</evidence>
<protein>
    <submittedName>
        <fullName evidence="1">Uncharacterized protein</fullName>
    </submittedName>
</protein>
<sequence>MMKTACTIVGSTVTGICTTTANVKRDSGMATVTISPINATISGTLTTSNIIMANCSKSMWQSVVDRAVQTLHWVHLSRTSSLQLPLSVETEI</sequence>
<reference evidence="1" key="1">
    <citation type="submission" date="2021-06" db="EMBL/GenBank/DDBJ databases">
        <title>Parelaphostrongylus tenuis whole genome reference sequence.</title>
        <authorList>
            <person name="Garwood T.J."/>
            <person name="Larsen P.A."/>
            <person name="Fountain-Jones N.M."/>
            <person name="Garbe J.R."/>
            <person name="Macchietto M.G."/>
            <person name="Kania S.A."/>
            <person name="Gerhold R.W."/>
            <person name="Richards J.E."/>
            <person name="Wolf T.M."/>
        </authorList>
    </citation>
    <scope>NUCLEOTIDE SEQUENCE</scope>
    <source>
        <strain evidence="1">MNPRO001-30</strain>
        <tissue evidence="1">Meninges</tissue>
    </source>
</reference>
<evidence type="ECO:0000313" key="1">
    <source>
        <dbReference type="EMBL" id="KAJ1367314.1"/>
    </source>
</evidence>
<name>A0AAD5R0P8_PARTN</name>
<keyword evidence="2" id="KW-1185">Reference proteome</keyword>
<proteinExistence type="predicted"/>
<dbReference type="AlphaFoldDB" id="A0AAD5R0P8"/>
<accession>A0AAD5R0P8</accession>
<comment type="caution">
    <text evidence="1">The sequence shown here is derived from an EMBL/GenBank/DDBJ whole genome shotgun (WGS) entry which is preliminary data.</text>
</comment>
<dbReference type="EMBL" id="JAHQIW010005848">
    <property type="protein sequence ID" value="KAJ1367314.1"/>
    <property type="molecule type" value="Genomic_DNA"/>
</dbReference>
<gene>
    <name evidence="1" type="ORF">KIN20_028207</name>
</gene>
<organism evidence="1 2">
    <name type="scientific">Parelaphostrongylus tenuis</name>
    <name type="common">Meningeal worm</name>
    <dbReference type="NCBI Taxonomy" id="148309"/>
    <lineage>
        <taxon>Eukaryota</taxon>
        <taxon>Metazoa</taxon>
        <taxon>Ecdysozoa</taxon>
        <taxon>Nematoda</taxon>
        <taxon>Chromadorea</taxon>
        <taxon>Rhabditida</taxon>
        <taxon>Rhabditina</taxon>
        <taxon>Rhabditomorpha</taxon>
        <taxon>Strongyloidea</taxon>
        <taxon>Metastrongylidae</taxon>
        <taxon>Parelaphostrongylus</taxon>
    </lineage>
</organism>
<dbReference type="Proteomes" id="UP001196413">
    <property type="component" value="Unassembled WGS sequence"/>
</dbReference>